<gene>
    <name evidence="1" type="ORF">SAMN06265350_10449</name>
</gene>
<keyword evidence="2" id="KW-1185">Reference proteome</keyword>
<evidence type="ECO:0008006" key="3">
    <source>
        <dbReference type="Google" id="ProtNLM"/>
    </source>
</evidence>
<dbReference type="AlphaFoldDB" id="A0A521CIN0"/>
<dbReference type="Proteomes" id="UP000315971">
    <property type="component" value="Unassembled WGS sequence"/>
</dbReference>
<protein>
    <recommendedName>
        <fullName evidence="3">Glycosyl transferase family 2</fullName>
    </recommendedName>
</protein>
<dbReference type="EMBL" id="FXSZ01000004">
    <property type="protein sequence ID" value="SMO58601.1"/>
    <property type="molecule type" value="Genomic_DNA"/>
</dbReference>
<sequence>MNNTIKVGFLASYDYKLLQTSIPIVYNAADEITLAIDKNRLTWSGNTFAVENDFFEWLKQFDTNHKIRIYEDDFYVSDLSPMENETRERSLLAKYMGLDGWHIQLDTDEYFIDFDGFTNFLKNKADKFVKPNEAYGVYAKVITLFKKTKNGFIYITSPENFPIATRNPQYEVARMVKGGKLLSNFFMIHQSWAREKNEMLAKINNWGHANDFNTQSYYNFWDACDEHNYPFYNNFHPLSKTMWESLAYTEGKSIPEFISNYRTLHDQELIRDKHFYQPLPKKKGKLSRMVSSLKSIIKKLKLK</sequence>
<evidence type="ECO:0000313" key="1">
    <source>
        <dbReference type="EMBL" id="SMO58601.1"/>
    </source>
</evidence>
<name>A0A521CIN0_9SPHI</name>
<dbReference type="OrthoDB" id="745987at2"/>
<accession>A0A521CIN0</accession>
<evidence type="ECO:0000313" key="2">
    <source>
        <dbReference type="Proteomes" id="UP000315971"/>
    </source>
</evidence>
<proteinExistence type="predicted"/>
<dbReference type="RefSeq" id="WP_142602941.1">
    <property type="nucleotide sequence ID" value="NZ_FXSZ01000004.1"/>
</dbReference>
<reference evidence="1 2" key="1">
    <citation type="submission" date="2017-05" db="EMBL/GenBank/DDBJ databases">
        <authorList>
            <person name="Varghese N."/>
            <person name="Submissions S."/>
        </authorList>
    </citation>
    <scope>NUCLEOTIDE SEQUENCE [LARGE SCALE GENOMIC DNA]</scope>
    <source>
        <strain evidence="1 2">DSM 21342</strain>
    </source>
</reference>
<organism evidence="1 2">
    <name type="scientific">Solitalea koreensis</name>
    <dbReference type="NCBI Taxonomy" id="543615"/>
    <lineage>
        <taxon>Bacteria</taxon>
        <taxon>Pseudomonadati</taxon>
        <taxon>Bacteroidota</taxon>
        <taxon>Sphingobacteriia</taxon>
        <taxon>Sphingobacteriales</taxon>
        <taxon>Sphingobacteriaceae</taxon>
        <taxon>Solitalea</taxon>
    </lineage>
</organism>